<reference evidence="12" key="1">
    <citation type="submission" date="2025-08" db="UniProtKB">
        <authorList>
            <consortium name="Ensembl"/>
        </authorList>
    </citation>
    <scope>IDENTIFICATION</scope>
</reference>
<dbReference type="Pfam" id="PF23321">
    <property type="entry name" value="R1_ABCA1"/>
    <property type="match status" value="1"/>
</dbReference>
<dbReference type="Ensembl" id="ENSSPUT00000018698.1">
    <property type="protein sequence ID" value="ENSSPUP00000017565.1"/>
    <property type="gene ID" value="ENSSPUG00000012585.1"/>
</dbReference>
<evidence type="ECO:0000256" key="3">
    <source>
        <dbReference type="ARBA" id="ARBA00022448"/>
    </source>
</evidence>
<evidence type="ECO:0000256" key="5">
    <source>
        <dbReference type="ARBA" id="ARBA00022737"/>
    </source>
</evidence>
<dbReference type="InterPro" id="IPR003439">
    <property type="entry name" value="ABC_transporter-like_ATP-bd"/>
</dbReference>
<dbReference type="InterPro" id="IPR003593">
    <property type="entry name" value="AAA+_ATPase"/>
</dbReference>
<dbReference type="Pfam" id="PF00005">
    <property type="entry name" value="ABC_tran"/>
    <property type="match status" value="2"/>
</dbReference>
<evidence type="ECO:0000256" key="1">
    <source>
        <dbReference type="ARBA" id="ARBA00004141"/>
    </source>
</evidence>
<evidence type="ECO:0000256" key="8">
    <source>
        <dbReference type="ARBA" id="ARBA00022989"/>
    </source>
</evidence>
<keyword evidence="13" id="KW-1185">Reference proteome</keyword>
<feature type="transmembrane region" description="Helical" evidence="10">
    <location>
        <begin position="37"/>
        <end position="58"/>
    </location>
</feature>
<feature type="domain" description="ABC transporter" evidence="11">
    <location>
        <begin position="445"/>
        <end position="678"/>
    </location>
</feature>
<keyword evidence="6" id="KW-0547">Nucleotide-binding</keyword>
<dbReference type="GO" id="GO:0016887">
    <property type="term" value="F:ATP hydrolysis activity"/>
    <property type="evidence" value="ECO:0007669"/>
    <property type="project" value="InterPro"/>
</dbReference>
<evidence type="ECO:0000259" key="11">
    <source>
        <dbReference type="PROSITE" id="PS50893"/>
    </source>
</evidence>
<dbReference type="FunFam" id="3.40.50.300:FF:000436">
    <property type="entry name" value="ATP binding cassette subfamily A member 9"/>
    <property type="match status" value="1"/>
</dbReference>
<dbReference type="PROSITE" id="PS50893">
    <property type="entry name" value="ABC_TRANSPORTER_2"/>
    <property type="match status" value="2"/>
</dbReference>
<sequence length="1376" mass="156958">MQRKPGRHRSVCQQTGALLFKNVLVKWRMKMQNLQEWFLSLIFLLALFILATFLNIGAPQDIPFGYLGRLDDPAYNATGATVAYSPVTNTTRQIMEKVASNSIMRGTSVKFLDCLVLKMQLCDQTGSIERKPYICYNYSAHYCHNQVYWYRGFLSLQTSIDAAIIEMVTNHSVWDEMKSISGVRMRSSFIVISGFMENIYIIVIIAMCFSPMMYSLSQNVTSEKRKLKELMEMMGLLDSAFWLSWGLLYAVYIFITACLLTAVTWNEFFILSSFSAILLLFFLYGIASMHFCFMLSSLLKKPKTTCYTNFLLTFLFGSLSCTTVVVRLPAPLEWTFCLFCPFTFKYGIQFHLSNLMEDSNPLFTTYVLLILDSVLYMLLAIYFDKVLPDKYGVTYPPLYFLKPSYWFKSRRRHAGERFEIEKDHEQIFSDNAEPVPPEFDGKEAIRINNIKKTYKHKDKKTEALRGLFLNIYEDQITALLGHSGAGKTTLLNILSGLSKPSDGSVTILKYKLSEMEAIEEIREITGLCPQFNVQFDILTVKENLRIFAKVKGIQSNKVEEEKLLTMLDISSIQDTQADKLSGGQKRKLSLAIAMLGDPQVLLLDEPTSGMDPCSRQHVWNLLKEHKAGRAIVVSTQFMDEADILADRKAFISHGRLKCVGSSLFLKNKWGIGYHLRMQVNESCDSERMLSLVKQYIPNATLSGRSDSELSYTLPSENVDKFPDLFHSLDSQPDQEIMNYGVSMTTMEDVFLKLEDAESINEEGKILDPEGRGDTFSPNEMEEELLSLSDTGKATVSGIPLWRQQVCAMARMRFLRLKHEGKTLRSMFTVMCHMETNNCFPVLVNSISNALLRILNSTMHIRIWNHPFLFVSVIGPYRNNFELKFKDLNDSRKEGKDYGWIKAHSHLRVSGLFPSAYWCGQALVDSPLQWIVFFSTIGLYHLVGVINAVPLGASPCLLFVIYLISFLVRKGRNKSDFWSFIFIVVSVWLYIMCNIIYIFLKHCVFFIFLLRCLEMKYGRSVMRKDPVFRFVSAHMHINTHTPPPPPKVCIFVHSLLRLLSYIYNLVCPKSCSGEVLGLLGPNGAGKSTTINMITGDTTLTAGQVTASEPGENTIGFLGYCPQENPLWPNLTVKEHLEIYAAVKGLRKEDATIIINRIAKALELQKHLKKATKRLSAGITRKLCFALSVLGNPKIMLFDEPTTGMDPKGQRRVWKAIRATLKNKEQGAILTTHYMEEAEAVCDRVAIMVSGQLRCINTIQYLKSKFGKGYLLQIKVKKPDQVDHLHAEILQIFPHAARQERFSTLLVYNIPMGDALPLTQAFTKLETAKQSFDIEEYSFSLNTLEQVFLELCREQERENFDLTLDATFEWRQLQQEDL</sequence>
<evidence type="ECO:0000256" key="2">
    <source>
        <dbReference type="ARBA" id="ARBA00008869"/>
    </source>
</evidence>
<evidence type="ECO:0000313" key="13">
    <source>
        <dbReference type="Proteomes" id="UP000694392"/>
    </source>
</evidence>
<dbReference type="InterPro" id="IPR056264">
    <property type="entry name" value="R2_ABCA1-4-like"/>
</dbReference>
<evidence type="ECO:0000313" key="12">
    <source>
        <dbReference type="Ensembl" id="ENSSPUP00000017565.1"/>
    </source>
</evidence>
<keyword evidence="7" id="KW-0067">ATP-binding</keyword>
<feature type="transmembrane region" description="Helical" evidence="10">
    <location>
        <begin position="268"/>
        <end position="295"/>
    </location>
</feature>
<dbReference type="GO" id="GO:0005524">
    <property type="term" value="F:ATP binding"/>
    <property type="evidence" value="ECO:0007669"/>
    <property type="project" value="UniProtKB-KW"/>
</dbReference>
<keyword evidence="5" id="KW-0677">Repeat</keyword>
<feature type="transmembrane region" description="Helical" evidence="10">
    <location>
        <begin position="307"/>
        <end position="326"/>
    </location>
</feature>
<dbReference type="InterPro" id="IPR026082">
    <property type="entry name" value="ABCA"/>
</dbReference>
<dbReference type="Proteomes" id="UP000694392">
    <property type="component" value="Unplaced"/>
</dbReference>
<dbReference type="GO" id="GO:0005319">
    <property type="term" value="F:lipid transporter activity"/>
    <property type="evidence" value="ECO:0007669"/>
    <property type="project" value="TreeGrafter"/>
</dbReference>
<accession>A0A8D0HD28</accession>
<dbReference type="PANTHER" id="PTHR19229">
    <property type="entry name" value="ATP-BINDING CASSETTE TRANSPORTER SUBFAMILY A ABCA"/>
    <property type="match status" value="1"/>
</dbReference>
<dbReference type="SUPFAM" id="SSF52540">
    <property type="entry name" value="P-loop containing nucleoside triphosphate hydrolases"/>
    <property type="match status" value="2"/>
</dbReference>
<feature type="transmembrane region" description="Helical" evidence="10">
    <location>
        <begin position="189"/>
        <end position="214"/>
    </location>
</feature>
<keyword evidence="3" id="KW-0813">Transport</keyword>
<dbReference type="Pfam" id="PF12698">
    <property type="entry name" value="ABC2_membrane_3"/>
    <property type="match status" value="1"/>
</dbReference>
<keyword evidence="4 10" id="KW-0812">Transmembrane</keyword>
<feature type="transmembrane region" description="Helical" evidence="10">
    <location>
        <begin position="235"/>
        <end position="262"/>
    </location>
</feature>
<reference evidence="12" key="2">
    <citation type="submission" date="2025-09" db="UniProtKB">
        <authorList>
            <consortium name="Ensembl"/>
        </authorList>
    </citation>
    <scope>IDENTIFICATION</scope>
</reference>
<feature type="transmembrane region" description="Helical" evidence="10">
    <location>
        <begin position="363"/>
        <end position="383"/>
    </location>
</feature>
<dbReference type="PROSITE" id="PS00211">
    <property type="entry name" value="ABC_TRANSPORTER_1"/>
    <property type="match status" value="1"/>
</dbReference>
<dbReference type="PANTHER" id="PTHR19229:SF274">
    <property type="entry name" value="ABC-TYPE ORGANIC ANION TRANSPORTER ABCA8"/>
    <property type="match status" value="1"/>
</dbReference>
<dbReference type="InterPro" id="IPR017871">
    <property type="entry name" value="ABC_transporter-like_CS"/>
</dbReference>
<protein>
    <recommendedName>
        <fullName evidence="11">ABC transporter domain-containing protein</fullName>
    </recommendedName>
</protein>
<dbReference type="CDD" id="cd03263">
    <property type="entry name" value="ABC_subfamily_A"/>
    <property type="match status" value="2"/>
</dbReference>
<feature type="transmembrane region" description="Helical" evidence="10">
    <location>
        <begin position="976"/>
        <end position="1009"/>
    </location>
</feature>
<dbReference type="InterPro" id="IPR013525">
    <property type="entry name" value="ABC2_TM"/>
</dbReference>
<name>A0A8D0HD28_SPHPU</name>
<organism evidence="12 13">
    <name type="scientific">Sphenodon punctatus</name>
    <name type="common">Tuatara</name>
    <name type="synonym">Hatteria punctata</name>
    <dbReference type="NCBI Taxonomy" id="8508"/>
    <lineage>
        <taxon>Eukaryota</taxon>
        <taxon>Metazoa</taxon>
        <taxon>Chordata</taxon>
        <taxon>Craniata</taxon>
        <taxon>Vertebrata</taxon>
        <taxon>Euteleostomi</taxon>
        <taxon>Lepidosauria</taxon>
        <taxon>Sphenodontia</taxon>
        <taxon>Sphenodontidae</taxon>
        <taxon>Sphenodon</taxon>
    </lineage>
</organism>
<dbReference type="GO" id="GO:0005886">
    <property type="term" value="C:plasma membrane"/>
    <property type="evidence" value="ECO:0007669"/>
    <property type="project" value="UniProtKB-ARBA"/>
</dbReference>
<evidence type="ECO:0000256" key="10">
    <source>
        <dbReference type="SAM" id="Phobius"/>
    </source>
</evidence>
<comment type="similarity">
    <text evidence="2">Belongs to the ABC transporter superfamily. ABCA family.</text>
</comment>
<evidence type="ECO:0000256" key="4">
    <source>
        <dbReference type="ARBA" id="ARBA00022692"/>
    </source>
</evidence>
<comment type="subcellular location">
    <subcellularLocation>
        <location evidence="1">Membrane</location>
        <topology evidence="1">Multi-pass membrane protein</topology>
    </subcellularLocation>
</comment>
<keyword evidence="9 10" id="KW-0472">Membrane</keyword>
<feature type="transmembrane region" description="Helical" evidence="10">
    <location>
        <begin position="938"/>
        <end position="964"/>
    </location>
</feature>
<evidence type="ECO:0000256" key="9">
    <source>
        <dbReference type="ARBA" id="ARBA00023136"/>
    </source>
</evidence>
<evidence type="ECO:0000256" key="6">
    <source>
        <dbReference type="ARBA" id="ARBA00022741"/>
    </source>
</evidence>
<dbReference type="GO" id="GO:0140359">
    <property type="term" value="F:ABC-type transporter activity"/>
    <property type="evidence" value="ECO:0007669"/>
    <property type="project" value="InterPro"/>
</dbReference>
<dbReference type="Gene3D" id="3.40.50.300">
    <property type="entry name" value="P-loop containing nucleotide triphosphate hydrolases"/>
    <property type="match status" value="2"/>
</dbReference>
<feature type="domain" description="ABC transporter" evidence="11">
    <location>
        <begin position="1021"/>
        <end position="1273"/>
    </location>
</feature>
<dbReference type="InterPro" id="IPR027417">
    <property type="entry name" value="P-loop_NTPase"/>
</dbReference>
<evidence type="ECO:0000256" key="7">
    <source>
        <dbReference type="ARBA" id="ARBA00022840"/>
    </source>
</evidence>
<proteinExistence type="inferred from homology"/>
<dbReference type="FunFam" id="3.40.50.300:FF:000335">
    <property type="entry name" value="ATP binding cassette subfamily A member 5"/>
    <property type="match status" value="1"/>
</dbReference>
<dbReference type="GeneTree" id="ENSGT00940000162673"/>
<dbReference type="SMART" id="SM00382">
    <property type="entry name" value="AAA"/>
    <property type="match status" value="2"/>
</dbReference>
<keyword evidence="8 10" id="KW-1133">Transmembrane helix</keyword>